<feature type="chain" id="PRO_5005893965" evidence="1">
    <location>
        <begin position="22"/>
        <end position="191"/>
    </location>
</feature>
<name>A0A0N5B6L4_STREA</name>
<sequence>MSRISNFQLAFFFTIIVLLYSSPIMKKDDNYTNENTGQIMLSNETGLVDTLNFPINTSNSTELTRVKRQGGGCGCGCGCCCCRPRCCCCKRCCCCTTCCTTRCCCCRPCCCCRGCGCGGGCGGGCGCGCGCGCGGGMGRKRRSLEALTHQHMNKIASEKKNEVSFDDGSIKELSEEKNDVEISKHADEKNN</sequence>
<dbReference type="Proteomes" id="UP000046392">
    <property type="component" value="Unplaced"/>
</dbReference>
<dbReference type="WBParaSite" id="SPAL_0000170200.1">
    <property type="protein sequence ID" value="SPAL_0000170200.1"/>
    <property type="gene ID" value="SPAL_0000170200"/>
</dbReference>
<feature type="signal peptide" evidence="1">
    <location>
        <begin position="1"/>
        <end position="21"/>
    </location>
</feature>
<keyword evidence="2" id="KW-1185">Reference proteome</keyword>
<accession>A0A0N5B6L4</accession>
<organism evidence="2 3">
    <name type="scientific">Strongyloides papillosus</name>
    <name type="common">Intestinal threadworm</name>
    <dbReference type="NCBI Taxonomy" id="174720"/>
    <lineage>
        <taxon>Eukaryota</taxon>
        <taxon>Metazoa</taxon>
        <taxon>Ecdysozoa</taxon>
        <taxon>Nematoda</taxon>
        <taxon>Chromadorea</taxon>
        <taxon>Rhabditida</taxon>
        <taxon>Tylenchina</taxon>
        <taxon>Panagrolaimomorpha</taxon>
        <taxon>Strongyloidoidea</taxon>
        <taxon>Strongyloididae</taxon>
        <taxon>Strongyloides</taxon>
    </lineage>
</organism>
<keyword evidence="1" id="KW-0732">Signal</keyword>
<dbReference type="PANTHER" id="PTHR31369">
    <property type="entry name" value="PROTEIN CBG02325-RELATED"/>
    <property type="match status" value="1"/>
</dbReference>
<protein>
    <submittedName>
        <fullName evidence="3">Uncharacterized protein</fullName>
    </submittedName>
</protein>
<evidence type="ECO:0000313" key="3">
    <source>
        <dbReference type="WBParaSite" id="SPAL_0000170200.1"/>
    </source>
</evidence>
<reference evidence="3" key="1">
    <citation type="submission" date="2017-02" db="UniProtKB">
        <authorList>
            <consortium name="WormBaseParasite"/>
        </authorList>
    </citation>
    <scope>IDENTIFICATION</scope>
</reference>
<evidence type="ECO:0000313" key="2">
    <source>
        <dbReference type="Proteomes" id="UP000046392"/>
    </source>
</evidence>
<proteinExistence type="predicted"/>
<evidence type="ECO:0000256" key="1">
    <source>
        <dbReference type="SAM" id="SignalP"/>
    </source>
</evidence>
<dbReference type="AlphaFoldDB" id="A0A0N5B6L4"/>